<protein>
    <submittedName>
        <fullName evidence="3">Uncharacterized protein</fullName>
    </submittedName>
</protein>
<accession>M5FSL3</accession>
<feature type="coiled-coil region" evidence="1">
    <location>
        <begin position="605"/>
        <end position="632"/>
    </location>
</feature>
<dbReference type="SUPFAM" id="SSF58100">
    <property type="entry name" value="Bacterial hemolysins"/>
    <property type="match status" value="2"/>
</dbReference>
<organism evidence="3 4">
    <name type="scientific">Dacryopinax primogenitus (strain DJM 731)</name>
    <name type="common">Brown rot fungus</name>
    <dbReference type="NCBI Taxonomy" id="1858805"/>
    <lineage>
        <taxon>Eukaryota</taxon>
        <taxon>Fungi</taxon>
        <taxon>Dikarya</taxon>
        <taxon>Basidiomycota</taxon>
        <taxon>Agaricomycotina</taxon>
        <taxon>Dacrymycetes</taxon>
        <taxon>Dacrymycetales</taxon>
        <taxon>Dacrymycetaceae</taxon>
        <taxon>Dacryopinax</taxon>
    </lineage>
</organism>
<dbReference type="OMA" id="ENCIAYI"/>
<keyword evidence="2" id="KW-0472">Membrane</keyword>
<keyword evidence="1" id="KW-0175">Coiled coil</keyword>
<dbReference type="Gene3D" id="1.20.1170.10">
    <property type="match status" value="2"/>
</dbReference>
<evidence type="ECO:0000256" key="1">
    <source>
        <dbReference type="SAM" id="Coils"/>
    </source>
</evidence>
<keyword evidence="2" id="KW-1133">Transmembrane helix</keyword>
<dbReference type="EMBL" id="JH795867">
    <property type="protein sequence ID" value="EJU00461.1"/>
    <property type="molecule type" value="Genomic_DNA"/>
</dbReference>
<dbReference type="RefSeq" id="XP_040627358.1">
    <property type="nucleotide sequence ID" value="XM_040770381.1"/>
</dbReference>
<proteinExistence type="predicted"/>
<dbReference type="OrthoDB" id="3010434at2759"/>
<keyword evidence="2" id="KW-0812">Transmembrane</keyword>
<keyword evidence="4" id="KW-1185">Reference proteome</keyword>
<dbReference type="Proteomes" id="UP000030653">
    <property type="component" value="Unassembled WGS sequence"/>
</dbReference>
<dbReference type="GeneID" id="63685443"/>
<sequence>MSGPVNIVSALGAPKRVNDLTRSLDSYKTITNTFDSLLQFPFLNNIVLSDQSENVNQDLRSITVNGYSKFGQLSQNNVSVAQQIITYARACPTLLKSLTVAAYVASTKNLIDQYIAQAQATADASGPFFKEFADYIRIVDDQIAAMTKKIGDLTSQIAAAQSNLDNLNVGQVVSDLLSQLFKLAAGEDGEIQMATMLQVGIDTFKTTFKKLFEEKAKLQKLIDGLTTLQTNLKQIKTMFTTLSKSLTNVLADSTSLLGIWTDVSDNLGEVDDVNRKLTAEELEKTGSAWSAASTTAQKYVNAITGTPSKPTSLKNEIRSAVDSKDVPSLQSLPSSKAELALAKYIAQASASGLISPDTETRLPVSYMAAVAELNLPQGDKEKLEKAASPPEQTQETLDLLADRASGILGEFNTILQLPFLDQLQCTNPDKGDEKIVIQSMVTAYQTEYFKLQQDTIPLAMNLKTYSTAQIKLLPIVDPSTNPKPGYLSVDQYLEANKGLTDQYKAASEVIFNATLAFKQRWDNACLAVKQAIEECKSNITAWEKTIGELSEEVKKQTLYAVLAGIGAIACFAAAAFIPGGVLVSGALISGGVALIMETINALKQRNQLLQTIEELKVRIESTRETQRRLEILLPLMVKVADSLSDITTVWSDITQNLNDVQAWQILLDNPDLLTTLRPLIIENWTNVQTATQTYVDIITKNPVPL</sequence>
<gene>
    <name evidence="3" type="ORF">DACRYDRAFT_117414</name>
</gene>
<name>M5FSL3_DACPD</name>
<evidence type="ECO:0000256" key="2">
    <source>
        <dbReference type="SAM" id="Phobius"/>
    </source>
</evidence>
<evidence type="ECO:0000313" key="3">
    <source>
        <dbReference type="EMBL" id="EJU00461.1"/>
    </source>
</evidence>
<evidence type="ECO:0000313" key="4">
    <source>
        <dbReference type="Proteomes" id="UP000030653"/>
    </source>
</evidence>
<dbReference type="AlphaFoldDB" id="M5FSL3"/>
<dbReference type="HOGENOM" id="CLU_023694_0_0_1"/>
<feature type="transmembrane region" description="Helical" evidence="2">
    <location>
        <begin position="583"/>
        <end position="602"/>
    </location>
</feature>
<reference evidence="3 4" key="1">
    <citation type="journal article" date="2012" name="Science">
        <title>The Paleozoic origin of enzymatic lignin decomposition reconstructed from 31 fungal genomes.</title>
        <authorList>
            <person name="Floudas D."/>
            <person name="Binder M."/>
            <person name="Riley R."/>
            <person name="Barry K."/>
            <person name="Blanchette R.A."/>
            <person name="Henrissat B."/>
            <person name="Martinez A.T."/>
            <person name="Otillar R."/>
            <person name="Spatafora J.W."/>
            <person name="Yadav J.S."/>
            <person name="Aerts A."/>
            <person name="Benoit I."/>
            <person name="Boyd A."/>
            <person name="Carlson A."/>
            <person name="Copeland A."/>
            <person name="Coutinho P.M."/>
            <person name="de Vries R.P."/>
            <person name="Ferreira P."/>
            <person name="Findley K."/>
            <person name="Foster B."/>
            <person name="Gaskell J."/>
            <person name="Glotzer D."/>
            <person name="Gorecki P."/>
            <person name="Heitman J."/>
            <person name="Hesse C."/>
            <person name="Hori C."/>
            <person name="Igarashi K."/>
            <person name="Jurgens J.A."/>
            <person name="Kallen N."/>
            <person name="Kersten P."/>
            <person name="Kohler A."/>
            <person name="Kuees U."/>
            <person name="Kumar T.K.A."/>
            <person name="Kuo A."/>
            <person name="LaButti K."/>
            <person name="Larrondo L.F."/>
            <person name="Lindquist E."/>
            <person name="Ling A."/>
            <person name="Lombard V."/>
            <person name="Lucas S."/>
            <person name="Lundell T."/>
            <person name="Martin R."/>
            <person name="McLaughlin D.J."/>
            <person name="Morgenstern I."/>
            <person name="Morin E."/>
            <person name="Murat C."/>
            <person name="Nagy L.G."/>
            <person name="Nolan M."/>
            <person name="Ohm R.A."/>
            <person name="Patyshakuliyeva A."/>
            <person name="Rokas A."/>
            <person name="Ruiz-Duenas F.J."/>
            <person name="Sabat G."/>
            <person name="Salamov A."/>
            <person name="Samejima M."/>
            <person name="Schmutz J."/>
            <person name="Slot J.C."/>
            <person name="St John F."/>
            <person name="Stenlid J."/>
            <person name="Sun H."/>
            <person name="Sun S."/>
            <person name="Syed K."/>
            <person name="Tsang A."/>
            <person name="Wiebenga A."/>
            <person name="Young D."/>
            <person name="Pisabarro A."/>
            <person name="Eastwood D.C."/>
            <person name="Martin F."/>
            <person name="Cullen D."/>
            <person name="Grigoriev I.V."/>
            <person name="Hibbett D.S."/>
        </authorList>
    </citation>
    <scope>NUCLEOTIDE SEQUENCE [LARGE SCALE GENOMIC DNA]</scope>
    <source>
        <strain evidence="3 4">DJM-731 SS1</strain>
    </source>
</reference>